<proteinExistence type="inferred from homology"/>
<protein>
    <recommendedName>
        <fullName evidence="12 13">DNA primase</fullName>
        <ecNumber evidence="12">2.7.7.101</ecNumber>
    </recommendedName>
</protein>
<evidence type="ECO:0000256" key="3">
    <source>
        <dbReference type="ARBA" id="ARBA00022679"/>
    </source>
</evidence>
<dbReference type="Pfam" id="PF10410">
    <property type="entry name" value="DnaB_bind"/>
    <property type="match status" value="1"/>
</dbReference>
<dbReference type="InterPro" id="IPR019475">
    <property type="entry name" value="DNA_primase_DnaB-bd"/>
</dbReference>
<keyword evidence="7 12" id="KW-0863">Zinc-finger</keyword>
<evidence type="ECO:0000256" key="12">
    <source>
        <dbReference type="HAMAP-Rule" id="MF_00974"/>
    </source>
</evidence>
<sequence>MPRIPQAKIDEIRQSVDIVDVMGQYLSLTKKGRNYVAICPFHEDTHPSLSISENKQIYMCFVCHNGGNVFTFLQNYLHISYIEAVGKVAEMGHVDMTGYDLSKRIAPVDNKLKPYYDMHAEAQKIYTYYLNTQVGIGAKDYLHDRGFDEEIIKTFGIGYAPAKNILFDAFTKLGYDNITMENSGLVIESQQHYDRFSDRIIFPLWDEQGRVVGFSGRIYRPNQEGAKYMNSPESEIFIKGQTLYNYHNALRAVREAGFVYINEGFMDVIAMHRAQHDNCIALMGTALTNGHVRMLKRMTKKIVLCLDGDAAGQNAAMKSCDFLVKNGFEVRIILLPDGHDPDEIFKSDGKDGLDRLLRDELTPFDFLMLFESGRLDLRNYDDRSKLFDRGVEVISQMTDDKQIDDCVTKLSNLTQFSREIILNHLQNKQIEKPQEYAPVVRQIEETRMLVDKYIQAERNLLFYMLNDKEVAEQYKAKAGFMYNDVYRVVASYIVDYYRKNNVMDEANLIDRILSDRISEQKKNILVQAIVEISNIQLPLPASNQQEAIRDYIRTIGENAIELKKKQLLDQFQHVLDPKQQAAILQEINELKKETM</sequence>
<reference evidence="17" key="1">
    <citation type="submission" date="2016-10" db="EMBL/GenBank/DDBJ databases">
        <authorList>
            <person name="Varghese N."/>
        </authorList>
    </citation>
    <scope>NUCLEOTIDE SEQUENCE [LARGE SCALE GENOMIC DNA]</scope>
    <source>
        <strain evidence="17">DSM 20406</strain>
    </source>
</reference>
<dbReference type="InterPro" id="IPR034151">
    <property type="entry name" value="TOPRIM_DnaG_bac"/>
</dbReference>
<dbReference type="Pfam" id="PF13155">
    <property type="entry name" value="Toprim_2"/>
    <property type="match status" value="1"/>
</dbReference>
<dbReference type="InterPro" id="IPR030846">
    <property type="entry name" value="DnaG_bac"/>
</dbReference>
<dbReference type="CDD" id="cd03364">
    <property type="entry name" value="TOPRIM_DnaG_primases"/>
    <property type="match status" value="1"/>
</dbReference>
<dbReference type="GO" id="GO:0006269">
    <property type="term" value="P:DNA replication, synthesis of primer"/>
    <property type="evidence" value="ECO:0007669"/>
    <property type="project" value="UniProtKB-UniRule"/>
</dbReference>
<keyword evidence="4 12" id="KW-0548">Nucleotidyltransferase</keyword>
<dbReference type="GO" id="GO:0005737">
    <property type="term" value="C:cytoplasm"/>
    <property type="evidence" value="ECO:0007669"/>
    <property type="project" value="TreeGrafter"/>
</dbReference>
<dbReference type="GeneID" id="54120221"/>
<evidence type="ECO:0000313" key="17">
    <source>
        <dbReference type="Proteomes" id="UP000183028"/>
    </source>
</evidence>
<accession>A0A1H6SWY9</accession>
<keyword evidence="1 12" id="KW-0240">DNA-directed RNA polymerase</keyword>
<evidence type="ECO:0000313" key="16">
    <source>
        <dbReference type="EMBL" id="SEI68082.1"/>
    </source>
</evidence>
<dbReference type="Pfam" id="PF01807">
    <property type="entry name" value="Zn_ribbon_DnaG"/>
    <property type="match status" value="1"/>
</dbReference>
<dbReference type="EMBL" id="FNYK01000016">
    <property type="protein sequence ID" value="SEI68082.1"/>
    <property type="molecule type" value="Genomic_DNA"/>
</dbReference>
<dbReference type="InterPro" id="IPR016136">
    <property type="entry name" value="DNA_helicase_N/primase_C"/>
</dbReference>
<evidence type="ECO:0000256" key="7">
    <source>
        <dbReference type="ARBA" id="ARBA00022771"/>
    </source>
</evidence>
<dbReference type="SMART" id="SM00400">
    <property type="entry name" value="ZnF_CHCC"/>
    <property type="match status" value="1"/>
</dbReference>
<dbReference type="InterPro" id="IPR036977">
    <property type="entry name" value="DNA_primase_Znf_CHC2"/>
</dbReference>
<dbReference type="AlphaFoldDB" id="A0A1H6SWY9"/>
<dbReference type="PROSITE" id="PS50880">
    <property type="entry name" value="TOPRIM"/>
    <property type="match status" value="1"/>
</dbReference>
<dbReference type="Gene3D" id="1.10.860.10">
    <property type="entry name" value="DNAb Helicase, Chain A"/>
    <property type="match status" value="1"/>
</dbReference>
<organism evidence="16 17">
    <name type="scientific">Sharpea azabuensis</name>
    <dbReference type="NCBI Taxonomy" id="322505"/>
    <lineage>
        <taxon>Bacteria</taxon>
        <taxon>Bacillati</taxon>
        <taxon>Bacillota</taxon>
        <taxon>Erysipelotrichia</taxon>
        <taxon>Erysipelotrichales</taxon>
        <taxon>Coprobacillaceae</taxon>
        <taxon>Sharpea</taxon>
    </lineage>
</organism>
<dbReference type="Gene3D" id="3.40.1360.10">
    <property type="match status" value="1"/>
</dbReference>
<feature type="domain" description="Toprim" evidence="15">
    <location>
        <begin position="257"/>
        <end position="338"/>
    </location>
</feature>
<dbReference type="InterPro" id="IPR002694">
    <property type="entry name" value="Znf_CHC2"/>
</dbReference>
<dbReference type="GO" id="GO:0003677">
    <property type="term" value="F:DNA binding"/>
    <property type="evidence" value="ECO:0007669"/>
    <property type="project" value="UniProtKB-KW"/>
</dbReference>
<keyword evidence="8 12" id="KW-0862">Zinc</keyword>
<evidence type="ECO:0000256" key="4">
    <source>
        <dbReference type="ARBA" id="ARBA00022695"/>
    </source>
</evidence>
<dbReference type="SMART" id="SM00493">
    <property type="entry name" value="TOPRIM"/>
    <property type="match status" value="1"/>
</dbReference>
<dbReference type="InterPro" id="IPR006295">
    <property type="entry name" value="DNA_primase_DnaG"/>
</dbReference>
<evidence type="ECO:0000256" key="13">
    <source>
        <dbReference type="PIRNR" id="PIRNR002811"/>
    </source>
</evidence>
<dbReference type="InterPro" id="IPR006171">
    <property type="entry name" value="TOPRIM_dom"/>
</dbReference>
<comment type="function">
    <text evidence="12 13">RNA polymerase that catalyzes the synthesis of short RNA molecules used as primers for DNA polymerase during DNA replication.</text>
</comment>
<dbReference type="GO" id="GO:0003899">
    <property type="term" value="F:DNA-directed RNA polymerase activity"/>
    <property type="evidence" value="ECO:0007669"/>
    <property type="project" value="UniProtKB-UniRule"/>
</dbReference>
<evidence type="ECO:0000259" key="15">
    <source>
        <dbReference type="PROSITE" id="PS50880"/>
    </source>
</evidence>
<dbReference type="PIRSF" id="PIRSF002811">
    <property type="entry name" value="DnaG"/>
    <property type="match status" value="1"/>
</dbReference>
<keyword evidence="9" id="KW-0460">Magnesium</keyword>
<dbReference type="SUPFAM" id="SSF56731">
    <property type="entry name" value="DNA primase core"/>
    <property type="match status" value="1"/>
</dbReference>
<feature type="zinc finger region" description="CHC2-type" evidence="12 14">
    <location>
        <begin position="39"/>
        <end position="63"/>
    </location>
</feature>
<dbReference type="EC" id="2.7.7.101" evidence="12"/>
<evidence type="ECO:0000256" key="10">
    <source>
        <dbReference type="ARBA" id="ARBA00023125"/>
    </source>
</evidence>
<comment type="cofactor">
    <cofactor evidence="12 13 14">
        <name>Zn(2+)</name>
        <dbReference type="ChEBI" id="CHEBI:29105"/>
    </cofactor>
    <text evidence="12 13 14">Binds 1 zinc ion per monomer.</text>
</comment>
<comment type="catalytic activity">
    <reaction evidence="12">
        <text>ssDNA + n NTP = ssDNA/pppN(pN)n-1 hybrid + (n-1) diphosphate.</text>
        <dbReference type="EC" id="2.7.7.101"/>
    </reaction>
</comment>
<evidence type="ECO:0000256" key="8">
    <source>
        <dbReference type="ARBA" id="ARBA00022833"/>
    </source>
</evidence>
<dbReference type="NCBIfam" id="TIGR01391">
    <property type="entry name" value="dnaG"/>
    <property type="match status" value="1"/>
</dbReference>
<dbReference type="Proteomes" id="UP000183028">
    <property type="component" value="Unassembled WGS sequence"/>
</dbReference>
<keyword evidence="11 12" id="KW-0804">Transcription</keyword>
<dbReference type="GO" id="GO:0000428">
    <property type="term" value="C:DNA-directed RNA polymerase complex"/>
    <property type="evidence" value="ECO:0007669"/>
    <property type="project" value="UniProtKB-KW"/>
</dbReference>
<dbReference type="OrthoDB" id="9803773at2"/>
<dbReference type="STRING" id="322505.SAMN04487836_12032"/>
<gene>
    <name evidence="12" type="primary">dnaG</name>
    <name evidence="16" type="ORF">SAMN04487834_101624</name>
</gene>
<comment type="subunit">
    <text evidence="12">Monomer. Interacts with DnaB.</text>
</comment>
<dbReference type="InterPro" id="IPR050219">
    <property type="entry name" value="DnaG_primase"/>
</dbReference>
<dbReference type="Gene3D" id="3.90.980.10">
    <property type="entry name" value="DNA primase, catalytic core, N-terminal domain"/>
    <property type="match status" value="1"/>
</dbReference>
<evidence type="ECO:0000256" key="5">
    <source>
        <dbReference type="ARBA" id="ARBA00022705"/>
    </source>
</evidence>
<dbReference type="Pfam" id="PF08275">
    <property type="entry name" value="DNAG_N"/>
    <property type="match status" value="1"/>
</dbReference>
<name>A0A1H6SWY9_9FIRM</name>
<keyword evidence="2 12" id="KW-0639">Primosome</keyword>
<evidence type="ECO:0000256" key="6">
    <source>
        <dbReference type="ARBA" id="ARBA00022723"/>
    </source>
</evidence>
<evidence type="ECO:0000256" key="1">
    <source>
        <dbReference type="ARBA" id="ARBA00022478"/>
    </source>
</evidence>
<dbReference type="eggNOG" id="COG0358">
    <property type="taxonomic scope" value="Bacteria"/>
</dbReference>
<dbReference type="PANTHER" id="PTHR30313">
    <property type="entry name" value="DNA PRIMASE"/>
    <property type="match status" value="1"/>
</dbReference>
<dbReference type="InterPro" id="IPR013264">
    <property type="entry name" value="DNAG_N"/>
</dbReference>
<dbReference type="HAMAP" id="MF_00974">
    <property type="entry name" value="DNA_primase_DnaG"/>
    <property type="match status" value="1"/>
</dbReference>
<comment type="similarity">
    <text evidence="12 13">Belongs to the DnaG primase family.</text>
</comment>
<dbReference type="PANTHER" id="PTHR30313:SF2">
    <property type="entry name" value="DNA PRIMASE"/>
    <property type="match status" value="1"/>
</dbReference>
<evidence type="ECO:0000256" key="9">
    <source>
        <dbReference type="ARBA" id="ARBA00022842"/>
    </source>
</evidence>
<dbReference type="Gene3D" id="3.90.580.10">
    <property type="entry name" value="Zinc finger, CHC2-type domain"/>
    <property type="match status" value="1"/>
</dbReference>
<dbReference type="GO" id="GO:1990077">
    <property type="term" value="C:primosome complex"/>
    <property type="evidence" value="ECO:0007669"/>
    <property type="project" value="UniProtKB-KW"/>
</dbReference>
<keyword evidence="10 12" id="KW-0238">DNA-binding</keyword>
<keyword evidence="6 12" id="KW-0479">Metal-binding</keyword>
<dbReference type="SUPFAM" id="SSF57783">
    <property type="entry name" value="Zinc beta-ribbon"/>
    <property type="match status" value="1"/>
</dbReference>
<dbReference type="GO" id="GO:0008270">
    <property type="term" value="F:zinc ion binding"/>
    <property type="evidence" value="ECO:0007669"/>
    <property type="project" value="UniProtKB-UniRule"/>
</dbReference>
<keyword evidence="3 12" id="KW-0808">Transferase</keyword>
<evidence type="ECO:0000256" key="11">
    <source>
        <dbReference type="ARBA" id="ARBA00023163"/>
    </source>
</evidence>
<evidence type="ECO:0000256" key="2">
    <source>
        <dbReference type="ARBA" id="ARBA00022515"/>
    </source>
</evidence>
<evidence type="ECO:0000256" key="14">
    <source>
        <dbReference type="PIRSR" id="PIRSR002811-1"/>
    </source>
</evidence>
<dbReference type="RefSeq" id="WP_033162821.1">
    <property type="nucleotide sequence ID" value="NZ_CACVPP010000028.1"/>
</dbReference>
<dbReference type="FunFam" id="3.90.580.10:FF:000001">
    <property type="entry name" value="DNA primase"/>
    <property type="match status" value="1"/>
</dbReference>
<keyword evidence="5 12" id="KW-0235">DNA replication</keyword>
<comment type="domain">
    <text evidence="12">Contains an N-terminal zinc-binding domain, a central core domain that contains the primase activity, and a C-terminal DnaB-binding domain.</text>
</comment>
<dbReference type="InterPro" id="IPR037068">
    <property type="entry name" value="DNA_primase_core_N_sf"/>
</dbReference>
<keyword evidence="17" id="KW-1185">Reference proteome</keyword>